<evidence type="ECO:0000256" key="16">
    <source>
        <dbReference type="SAM" id="MobiDB-lite"/>
    </source>
</evidence>
<dbReference type="Proteomes" id="UP000295341">
    <property type="component" value="Unassembled WGS sequence"/>
</dbReference>
<keyword evidence="5" id="KW-0410">Iron transport</keyword>
<comment type="caution">
    <text evidence="20">The sequence shown here is derived from an EMBL/GenBank/DDBJ whole genome shotgun (WGS) entry which is preliminary data.</text>
</comment>
<keyword evidence="4 14" id="KW-1134">Transmembrane beta strand</keyword>
<gene>
    <name evidence="20" type="ORF">DFR24_4059</name>
</gene>
<proteinExistence type="inferred from homology"/>
<dbReference type="Pfam" id="PF00593">
    <property type="entry name" value="TonB_dep_Rec_b-barrel"/>
    <property type="match status" value="1"/>
</dbReference>
<feature type="signal peptide" evidence="17">
    <location>
        <begin position="1"/>
        <end position="20"/>
    </location>
</feature>
<keyword evidence="21" id="KW-1185">Reference proteome</keyword>
<evidence type="ECO:0000256" key="5">
    <source>
        <dbReference type="ARBA" id="ARBA00022496"/>
    </source>
</evidence>
<dbReference type="GO" id="GO:0009279">
    <property type="term" value="C:cell outer membrane"/>
    <property type="evidence" value="ECO:0007669"/>
    <property type="project" value="UniProtKB-SubCell"/>
</dbReference>
<evidence type="ECO:0000256" key="9">
    <source>
        <dbReference type="ARBA" id="ARBA00023065"/>
    </source>
</evidence>
<dbReference type="EMBL" id="SOBT01000011">
    <property type="protein sequence ID" value="TDU25617.1"/>
    <property type="molecule type" value="Genomic_DNA"/>
</dbReference>
<evidence type="ECO:0000256" key="2">
    <source>
        <dbReference type="ARBA" id="ARBA00009810"/>
    </source>
</evidence>
<dbReference type="Pfam" id="PF07715">
    <property type="entry name" value="Plug"/>
    <property type="match status" value="1"/>
</dbReference>
<dbReference type="Gene3D" id="2.40.170.20">
    <property type="entry name" value="TonB-dependent receptor, beta-barrel domain"/>
    <property type="match status" value="1"/>
</dbReference>
<evidence type="ECO:0000259" key="19">
    <source>
        <dbReference type="Pfam" id="PF07715"/>
    </source>
</evidence>
<sequence length="733" mass="79921">MRLIRIGAAACAVMAACAMAQDPEGPEILAQNDGSDPEPETIVVTGEKNGPSPTVVAGAAKSDIPLIETPQAISVITADTIEARGITRLGDALRSVAGVSQGSTYGFFDSYQIRGFDAAYGSVYLDGLLTSNVAGTNNELAGLEQVEVVKGPASMLFGAAPLGGIVNLVSKRPRNDRFVDVGVATGSYGRFESTLDANAPLTASGNLLGRVNLLYRDTDDFVDYSREERVFVAPSLTWVIQPGTQFTFLGRYQRDRDNPWSPVSAWGTVLPHANGKTPRDFSVNDADDQRAVINQDRKYFGYVFDHAFNDAVSFHQTLRRAQSKVYWNDWVFVGGFVDNQVVDGVQQGTTLGRYVYGPFRQKDNDFAFDNRLGFKFATGTVRHNVLVGVDSRRNKNSFADEGGNFDSAANPLDLFDPDYSAPLVHDPASAYSGSGASRQVGYYLQDHIEIGERITFTAGLRRDKAVSDDVTDYKTSPRLGATFTVVPGAALYATWSKSFTPQIGLFSAVRDEQGEVVGESPLPPETGRNIEGGLKVTRADGTLNGMVSVFELTRQNVATDDPDFPGVFSVVSGEQRSRGFEIEGTWRPYSSTTLSVAYAYLDAEITKDNFFEEGTLLPNVPRNGVNLFGEYVVPSGLLVNLGIDAALLYNDRKSATLFPEDLDGDGESDDLSLFKLPSYTIVDAGLSYRWQAWKARLNVGNVFDERYFPDACCVDRVTPGEPRNWRVSVSRTF</sequence>
<evidence type="ECO:0000256" key="4">
    <source>
        <dbReference type="ARBA" id="ARBA00022452"/>
    </source>
</evidence>
<dbReference type="PROSITE" id="PS52016">
    <property type="entry name" value="TONB_DEPENDENT_REC_3"/>
    <property type="match status" value="1"/>
</dbReference>
<evidence type="ECO:0000256" key="3">
    <source>
        <dbReference type="ARBA" id="ARBA00022448"/>
    </source>
</evidence>
<feature type="chain" id="PRO_5020997023" evidence="17">
    <location>
        <begin position="21"/>
        <end position="733"/>
    </location>
</feature>
<evidence type="ECO:0000256" key="12">
    <source>
        <dbReference type="ARBA" id="ARBA00023170"/>
    </source>
</evidence>
<dbReference type="GO" id="GO:0038023">
    <property type="term" value="F:signaling receptor activity"/>
    <property type="evidence" value="ECO:0007669"/>
    <property type="project" value="InterPro"/>
</dbReference>
<dbReference type="InterPro" id="IPR012910">
    <property type="entry name" value="Plug_dom"/>
</dbReference>
<keyword evidence="10 15" id="KW-0798">TonB box</keyword>
<evidence type="ECO:0000256" key="13">
    <source>
        <dbReference type="ARBA" id="ARBA00023237"/>
    </source>
</evidence>
<evidence type="ECO:0000256" key="10">
    <source>
        <dbReference type="ARBA" id="ARBA00023077"/>
    </source>
</evidence>
<evidence type="ECO:0000256" key="11">
    <source>
        <dbReference type="ARBA" id="ARBA00023136"/>
    </source>
</evidence>
<dbReference type="InterPro" id="IPR000531">
    <property type="entry name" value="Beta-barrel_TonB"/>
</dbReference>
<comment type="subcellular location">
    <subcellularLocation>
        <location evidence="1 14">Cell outer membrane</location>
        <topology evidence="1 14">Multi-pass membrane protein</topology>
    </subcellularLocation>
</comment>
<evidence type="ECO:0000256" key="15">
    <source>
        <dbReference type="RuleBase" id="RU003357"/>
    </source>
</evidence>
<keyword evidence="6 14" id="KW-0812">Transmembrane</keyword>
<dbReference type="GO" id="GO:0015344">
    <property type="term" value="F:siderophore uptake transmembrane transporter activity"/>
    <property type="evidence" value="ECO:0007669"/>
    <property type="project" value="TreeGrafter"/>
</dbReference>
<keyword evidence="3 14" id="KW-0813">Transport</keyword>
<evidence type="ECO:0000313" key="21">
    <source>
        <dbReference type="Proteomes" id="UP000295341"/>
    </source>
</evidence>
<dbReference type="AlphaFoldDB" id="A0A4R7NWV0"/>
<dbReference type="PANTHER" id="PTHR32552:SF68">
    <property type="entry name" value="FERRICHROME OUTER MEMBRANE TRANSPORTER_PHAGE RECEPTOR"/>
    <property type="match status" value="1"/>
</dbReference>
<evidence type="ECO:0000256" key="14">
    <source>
        <dbReference type="PROSITE-ProRule" id="PRU01360"/>
    </source>
</evidence>
<dbReference type="Gene3D" id="2.170.130.10">
    <property type="entry name" value="TonB-dependent receptor, plug domain"/>
    <property type="match status" value="1"/>
</dbReference>
<dbReference type="CDD" id="cd01347">
    <property type="entry name" value="ligand_gated_channel"/>
    <property type="match status" value="1"/>
</dbReference>
<keyword evidence="11 14" id="KW-0472">Membrane</keyword>
<feature type="domain" description="TonB-dependent receptor plug" evidence="19">
    <location>
        <begin position="66"/>
        <end position="165"/>
    </location>
</feature>
<comment type="similarity">
    <text evidence="2 14 15">Belongs to the TonB-dependent receptor family.</text>
</comment>
<evidence type="ECO:0000256" key="8">
    <source>
        <dbReference type="ARBA" id="ARBA00023004"/>
    </source>
</evidence>
<dbReference type="RefSeq" id="WP_210772401.1">
    <property type="nucleotide sequence ID" value="NZ_MWIN01000008.1"/>
</dbReference>
<keyword evidence="13 14" id="KW-0998">Cell outer membrane</keyword>
<dbReference type="PANTHER" id="PTHR32552">
    <property type="entry name" value="FERRICHROME IRON RECEPTOR-RELATED"/>
    <property type="match status" value="1"/>
</dbReference>
<protein>
    <submittedName>
        <fullName evidence="20">Iron complex outermembrane receptor protein</fullName>
    </submittedName>
</protein>
<evidence type="ECO:0000256" key="1">
    <source>
        <dbReference type="ARBA" id="ARBA00004571"/>
    </source>
</evidence>
<accession>A0A4R7NWV0</accession>
<dbReference type="InterPro" id="IPR036942">
    <property type="entry name" value="Beta-barrel_TonB_sf"/>
</dbReference>
<dbReference type="PROSITE" id="PS51257">
    <property type="entry name" value="PROKAR_LIPOPROTEIN"/>
    <property type="match status" value="1"/>
</dbReference>
<dbReference type="GO" id="GO:0015891">
    <property type="term" value="P:siderophore transport"/>
    <property type="evidence" value="ECO:0007669"/>
    <property type="project" value="InterPro"/>
</dbReference>
<evidence type="ECO:0000256" key="6">
    <source>
        <dbReference type="ARBA" id="ARBA00022692"/>
    </source>
</evidence>
<dbReference type="InterPro" id="IPR039426">
    <property type="entry name" value="TonB-dep_rcpt-like"/>
</dbReference>
<evidence type="ECO:0000256" key="7">
    <source>
        <dbReference type="ARBA" id="ARBA00022729"/>
    </source>
</evidence>
<dbReference type="InterPro" id="IPR037066">
    <property type="entry name" value="Plug_dom_sf"/>
</dbReference>
<keyword evidence="8" id="KW-0408">Iron</keyword>
<reference evidence="20 21" key="1">
    <citation type="submission" date="2019-03" db="EMBL/GenBank/DDBJ databases">
        <title>Genomic Encyclopedia of Type Strains, Phase IV (KMG-IV): sequencing the most valuable type-strain genomes for metagenomic binning, comparative biology and taxonomic classification.</title>
        <authorList>
            <person name="Goeker M."/>
        </authorList>
    </citation>
    <scope>NUCLEOTIDE SEQUENCE [LARGE SCALE GENOMIC DNA]</scope>
    <source>
        <strain evidence="20 21">DSM 26377</strain>
    </source>
</reference>
<keyword evidence="7 17" id="KW-0732">Signal</keyword>
<feature type="region of interest" description="Disordered" evidence="16">
    <location>
        <begin position="26"/>
        <end position="49"/>
    </location>
</feature>
<keyword evidence="12 20" id="KW-0675">Receptor</keyword>
<keyword evidence="9" id="KW-0406">Ion transport</keyword>
<dbReference type="NCBIfam" id="TIGR01783">
    <property type="entry name" value="TonB-siderophor"/>
    <property type="match status" value="1"/>
</dbReference>
<evidence type="ECO:0000313" key="20">
    <source>
        <dbReference type="EMBL" id="TDU25617.1"/>
    </source>
</evidence>
<name>A0A4R7NWV0_9GAMM</name>
<dbReference type="SUPFAM" id="SSF56935">
    <property type="entry name" value="Porins"/>
    <property type="match status" value="1"/>
</dbReference>
<evidence type="ECO:0000259" key="18">
    <source>
        <dbReference type="Pfam" id="PF00593"/>
    </source>
</evidence>
<evidence type="ECO:0000256" key="17">
    <source>
        <dbReference type="SAM" id="SignalP"/>
    </source>
</evidence>
<feature type="domain" description="TonB-dependent receptor-like beta-barrel" evidence="18">
    <location>
        <begin position="247"/>
        <end position="702"/>
    </location>
</feature>
<organism evidence="20 21">
    <name type="scientific">Panacagrimonas perspica</name>
    <dbReference type="NCBI Taxonomy" id="381431"/>
    <lineage>
        <taxon>Bacteria</taxon>
        <taxon>Pseudomonadati</taxon>
        <taxon>Pseudomonadota</taxon>
        <taxon>Gammaproteobacteria</taxon>
        <taxon>Nevskiales</taxon>
        <taxon>Nevskiaceae</taxon>
        <taxon>Panacagrimonas</taxon>
    </lineage>
</organism>
<dbReference type="FunFam" id="2.170.130.10:FF:000001">
    <property type="entry name" value="Catecholate siderophore TonB-dependent receptor"/>
    <property type="match status" value="1"/>
</dbReference>
<dbReference type="InterPro" id="IPR010105">
    <property type="entry name" value="TonB_sidphr_rcpt"/>
</dbReference>